<feature type="domain" description="TadE-like" evidence="2">
    <location>
        <begin position="9"/>
        <end position="51"/>
    </location>
</feature>
<dbReference type="InterPro" id="IPR012495">
    <property type="entry name" value="TadE-like_dom"/>
</dbReference>
<accession>A0AB39KPQ1</accession>
<evidence type="ECO:0000256" key="1">
    <source>
        <dbReference type="SAM" id="Phobius"/>
    </source>
</evidence>
<keyword evidence="1" id="KW-1133">Transmembrane helix</keyword>
<name>A0AB39KPQ1_9CAUL</name>
<evidence type="ECO:0000313" key="3">
    <source>
        <dbReference type="EMBL" id="XDO95423.1"/>
    </source>
</evidence>
<reference evidence="3" key="1">
    <citation type="submission" date="2024-06" db="EMBL/GenBank/DDBJ databases">
        <title>Caulobacter inopinatus, sp. nov.</title>
        <authorList>
            <person name="Donachie S.P."/>
        </authorList>
    </citation>
    <scope>NUCLEOTIDE SEQUENCE</scope>
    <source>
        <strain evidence="3">73W</strain>
    </source>
</reference>
<dbReference type="RefSeq" id="WP_369058272.1">
    <property type="nucleotide sequence ID" value="NZ_CP158375.1"/>
</dbReference>
<feature type="transmembrane region" description="Helical" evidence="1">
    <location>
        <begin position="15"/>
        <end position="37"/>
    </location>
</feature>
<dbReference type="Pfam" id="PF07811">
    <property type="entry name" value="TadE"/>
    <property type="match status" value="1"/>
</dbReference>
<keyword evidence="1" id="KW-0472">Membrane</keyword>
<sequence>MTKTLDEEGSAAVEFALVAPILLLILMGIVSAGIYLATMLAVSNTAMEAARATIPGMTVAERRTLATARADTMLSAYEPFLVESEATVVADPAGTNAFSVQITYKMDRFAGARLAGVIGLPKEITRTAVVANGGY</sequence>
<gene>
    <name evidence="3" type="ORF">ABOZ73_11415</name>
</gene>
<organism evidence="3">
    <name type="scientific">Caulobacter sp. 73W</name>
    <dbReference type="NCBI Taxonomy" id="3161137"/>
    <lineage>
        <taxon>Bacteria</taxon>
        <taxon>Pseudomonadati</taxon>
        <taxon>Pseudomonadota</taxon>
        <taxon>Alphaproteobacteria</taxon>
        <taxon>Caulobacterales</taxon>
        <taxon>Caulobacteraceae</taxon>
        <taxon>Caulobacter</taxon>
    </lineage>
</organism>
<proteinExistence type="predicted"/>
<dbReference type="AlphaFoldDB" id="A0AB39KPQ1"/>
<protein>
    <submittedName>
        <fullName evidence="3">TadE family protein</fullName>
    </submittedName>
</protein>
<keyword evidence="1" id="KW-0812">Transmembrane</keyword>
<evidence type="ECO:0000259" key="2">
    <source>
        <dbReference type="Pfam" id="PF07811"/>
    </source>
</evidence>
<dbReference type="EMBL" id="CP158375">
    <property type="protein sequence ID" value="XDO95423.1"/>
    <property type="molecule type" value="Genomic_DNA"/>
</dbReference>